<dbReference type="AlphaFoldDB" id="C1MJC3"/>
<feature type="region of interest" description="Disordered" evidence="1">
    <location>
        <begin position="33"/>
        <end position="71"/>
    </location>
</feature>
<evidence type="ECO:0000313" key="2">
    <source>
        <dbReference type="EMBL" id="EEH61058.1"/>
    </source>
</evidence>
<keyword evidence="3" id="KW-1185">Reference proteome</keyword>
<evidence type="ECO:0000256" key="1">
    <source>
        <dbReference type="SAM" id="MobiDB-lite"/>
    </source>
</evidence>
<dbReference type="EMBL" id="GG663735">
    <property type="protein sequence ID" value="EEH61058.1"/>
    <property type="molecule type" value="Genomic_DNA"/>
</dbReference>
<feature type="compositionally biased region" description="Gly residues" evidence="1">
    <location>
        <begin position="33"/>
        <end position="60"/>
    </location>
</feature>
<accession>C1MJC3</accession>
<evidence type="ECO:0000313" key="3">
    <source>
        <dbReference type="Proteomes" id="UP000001876"/>
    </source>
</evidence>
<dbReference type="OrthoDB" id="10455207at2759"/>
<sequence length="109" mass="10361">MVKCPLCAAIVEQPPGASLAICGGCHQVIAMPGDGGGGGGESSGGGEGGAGAAGGSGGSMPGWRPDAGASARPPLIQCPRCATRLQPPPGAPLVACGECRQVMQVPGVQ</sequence>
<dbReference type="Proteomes" id="UP000001876">
    <property type="component" value="Unassembled WGS sequence"/>
</dbReference>
<proteinExistence type="predicted"/>
<dbReference type="KEGG" id="mpp:MICPUCDRAFT_50887"/>
<dbReference type="GeneID" id="9681039"/>
<organism evidence="3">
    <name type="scientific">Micromonas pusilla (strain CCMP1545)</name>
    <name type="common">Picoplanktonic green alga</name>
    <dbReference type="NCBI Taxonomy" id="564608"/>
    <lineage>
        <taxon>Eukaryota</taxon>
        <taxon>Viridiplantae</taxon>
        <taxon>Chlorophyta</taxon>
        <taxon>Mamiellophyceae</taxon>
        <taxon>Mamiellales</taxon>
        <taxon>Mamiellaceae</taxon>
        <taxon>Micromonas</taxon>
    </lineage>
</organism>
<dbReference type="RefSeq" id="XP_003055806.1">
    <property type="nucleotide sequence ID" value="XM_003055760.1"/>
</dbReference>
<gene>
    <name evidence="2" type="ORF">MICPUCDRAFT_50887</name>
</gene>
<reference evidence="2 3" key="1">
    <citation type="journal article" date="2009" name="Science">
        <title>Green evolution and dynamic adaptations revealed by genomes of the marine picoeukaryotes Micromonas.</title>
        <authorList>
            <person name="Worden A.Z."/>
            <person name="Lee J.H."/>
            <person name="Mock T."/>
            <person name="Rouze P."/>
            <person name="Simmons M.P."/>
            <person name="Aerts A.L."/>
            <person name="Allen A.E."/>
            <person name="Cuvelier M.L."/>
            <person name="Derelle E."/>
            <person name="Everett M.V."/>
            <person name="Foulon E."/>
            <person name="Grimwood J."/>
            <person name="Gundlach H."/>
            <person name="Henrissat B."/>
            <person name="Napoli C."/>
            <person name="McDonald S.M."/>
            <person name="Parker M.S."/>
            <person name="Rombauts S."/>
            <person name="Salamov A."/>
            <person name="Von Dassow P."/>
            <person name="Badger J.H."/>
            <person name="Coutinho P.M."/>
            <person name="Demir E."/>
            <person name="Dubchak I."/>
            <person name="Gentemann C."/>
            <person name="Eikrem W."/>
            <person name="Gready J.E."/>
            <person name="John U."/>
            <person name="Lanier W."/>
            <person name="Lindquist E.A."/>
            <person name="Lucas S."/>
            <person name="Mayer K.F."/>
            <person name="Moreau H."/>
            <person name="Not F."/>
            <person name="Otillar R."/>
            <person name="Panaud O."/>
            <person name="Pangilinan J."/>
            <person name="Paulsen I."/>
            <person name="Piegu B."/>
            <person name="Poliakov A."/>
            <person name="Robbens S."/>
            <person name="Schmutz J."/>
            <person name="Toulza E."/>
            <person name="Wyss T."/>
            <person name="Zelensky A."/>
            <person name="Zhou K."/>
            <person name="Armbrust E.V."/>
            <person name="Bhattacharya D."/>
            <person name="Goodenough U.W."/>
            <person name="Van de Peer Y."/>
            <person name="Grigoriev I.V."/>
        </authorList>
    </citation>
    <scope>NUCLEOTIDE SEQUENCE [LARGE SCALE GENOMIC DNA]</scope>
    <source>
        <strain evidence="2 3">CCMP1545</strain>
    </source>
</reference>
<name>C1MJC3_MICPC</name>
<protein>
    <submittedName>
        <fullName evidence="2">Predicted protein</fullName>
    </submittedName>
</protein>